<dbReference type="STRING" id="37625.SAMN05660420_01357"/>
<dbReference type="AlphaFoldDB" id="A0A1H3YSS7"/>
<protein>
    <recommendedName>
        <fullName evidence="3">histidine kinase</fullName>
        <ecNumber evidence="3">2.7.13.3</ecNumber>
    </recommendedName>
</protein>
<evidence type="ECO:0000256" key="9">
    <source>
        <dbReference type="ARBA" id="ARBA00022777"/>
    </source>
</evidence>
<comment type="subcellular location">
    <subcellularLocation>
        <location evidence="2">Cell membrane</location>
        <topology evidence="2">Multi-pass membrane protein</topology>
    </subcellularLocation>
</comment>
<evidence type="ECO:0000256" key="2">
    <source>
        <dbReference type="ARBA" id="ARBA00004651"/>
    </source>
</evidence>
<feature type="transmembrane region" description="Helical" evidence="14">
    <location>
        <begin position="399"/>
        <end position="417"/>
    </location>
</feature>
<dbReference type="GO" id="GO:0005886">
    <property type="term" value="C:plasma membrane"/>
    <property type="evidence" value="ECO:0007669"/>
    <property type="project" value="UniProtKB-SubCell"/>
</dbReference>
<dbReference type="SMART" id="SM00388">
    <property type="entry name" value="HisKA"/>
    <property type="match status" value="1"/>
</dbReference>
<evidence type="ECO:0000256" key="6">
    <source>
        <dbReference type="ARBA" id="ARBA00022679"/>
    </source>
</evidence>
<keyword evidence="9 17" id="KW-0418">Kinase</keyword>
<proteinExistence type="predicted"/>
<evidence type="ECO:0000259" key="16">
    <source>
        <dbReference type="PROSITE" id="PS50885"/>
    </source>
</evidence>
<dbReference type="EC" id="2.7.13.3" evidence="3"/>
<feature type="domain" description="Histidine kinase" evidence="15">
    <location>
        <begin position="627"/>
        <end position="834"/>
    </location>
</feature>
<evidence type="ECO:0000256" key="14">
    <source>
        <dbReference type="SAM" id="Phobius"/>
    </source>
</evidence>
<dbReference type="RefSeq" id="WP_092346023.1">
    <property type="nucleotide sequence ID" value="NZ_FNQN01000003.1"/>
</dbReference>
<name>A0A1H3YSS7_9BACT</name>
<keyword evidence="14" id="KW-0472">Membrane</keyword>
<feature type="domain" description="HAMP" evidence="16">
    <location>
        <begin position="419"/>
        <end position="471"/>
    </location>
</feature>
<evidence type="ECO:0000256" key="7">
    <source>
        <dbReference type="ARBA" id="ARBA00022692"/>
    </source>
</evidence>
<evidence type="ECO:0000256" key="10">
    <source>
        <dbReference type="ARBA" id="ARBA00022840"/>
    </source>
</evidence>
<evidence type="ECO:0000259" key="15">
    <source>
        <dbReference type="PROSITE" id="PS50109"/>
    </source>
</evidence>
<evidence type="ECO:0000256" key="1">
    <source>
        <dbReference type="ARBA" id="ARBA00000085"/>
    </source>
</evidence>
<dbReference type="InterPro" id="IPR004358">
    <property type="entry name" value="Sig_transdc_His_kin-like_C"/>
</dbReference>
<sequence length="836" mass="94293">MVRFNLHKKVLGAFLLLSLVPLGILLFNSQHSLRLVEDLLRQSTTEALDTQAARALQLRAKMVAGQVSSFLQEVEGDLFDLSLLPVTEESYLTFCQNHQRELWYRRGTNEKPTEIIENALLYSELAYVDARGNELLRIVAGQPSSDLRNVSNPAHTTYKTEPYFKRAAQLKTGQIWVSRLNGWYVSRNEQLQGAATPLEAVQGGLYRGVIRFATPIWRDGELQGVVVLSLDHRHLMEYTQHISPFGDRDIVFPSYSSGNYAFMFDDQGWMIAHPKFWDIRGYDRNGELVPAYSANTPKQDVLSGRIPFNLLAAGFVHPNYPRVAEEVLMGNSGVVETVNVGGSNKIMAYAPIFYGQGEYQKYHIFGGITIGAEIDRFHQPALATSHLIQKEISNYLKESLLVLSITIMLVIATAYFLSNSIVNPVRLLTEGTRRMIRGNLSVRVKVKSNDEVGVLADSFNTMVEELNHRRQRLLQTLQALRRSRKEIIRERNFKNTVFENIETGVLTIDMDNIVTSANGSACQILAIERPGKDCNWKKLLAEWPEMHDVLDQWFTLSQSGIDKPFREYVPLERKGRTLTYRMAMFPLSFRQQGGWLLTIEDLTERVNMRQQMARMDRLASLGRMSAGIAHEVRNPLTGVSLLLDELHDRLLGKESDQQLIRRALGEIERLESLVNEMLHFSALPAPKLCAVNVADVVQNSLFLIRKQCQRQKLQLIEHIDDNLPEILMDADRLKQVMLNLLNNSLDAMPDGGELRLRVTRQNDHILISVTDTGVGIAADQLPLIFEPFFTSKGHGTGLGLAISYNIISDRGGEIKIESTLGEGTTVFISLPVIPVG</sequence>
<feature type="coiled-coil region" evidence="13">
    <location>
        <begin position="463"/>
        <end position="490"/>
    </location>
</feature>
<accession>A0A1H3YSS7</accession>
<dbReference type="SUPFAM" id="SSF55785">
    <property type="entry name" value="PYP-like sensor domain (PAS domain)"/>
    <property type="match status" value="1"/>
</dbReference>
<evidence type="ECO:0000256" key="4">
    <source>
        <dbReference type="ARBA" id="ARBA00022475"/>
    </source>
</evidence>
<dbReference type="PROSITE" id="PS50109">
    <property type="entry name" value="HIS_KIN"/>
    <property type="match status" value="1"/>
</dbReference>
<evidence type="ECO:0000256" key="8">
    <source>
        <dbReference type="ARBA" id="ARBA00022741"/>
    </source>
</evidence>
<dbReference type="InterPro" id="IPR036890">
    <property type="entry name" value="HATPase_C_sf"/>
</dbReference>
<keyword evidence="10" id="KW-0067">ATP-binding</keyword>
<evidence type="ECO:0000256" key="13">
    <source>
        <dbReference type="SAM" id="Coils"/>
    </source>
</evidence>
<keyword evidence="5" id="KW-0597">Phosphoprotein</keyword>
<dbReference type="InterPro" id="IPR003594">
    <property type="entry name" value="HATPase_dom"/>
</dbReference>
<dbReference type="CDD" id="cd06225">
    <property type="entry name" value="HAMP"/>
    <property type="match status" value="1"/>
</dbReference>
<dbReference type="Pfam" id="PF13188">
    <property type="entry name" value="PAS_8"/>
    <property type="match status" value="1"/>
</dbReference>
<dbReference type="CDD" id="cd00082">
    <property type="entry name" value="HisKA"/>
    <property type="match status" value="1"/>
</dbReference>
<dbReference type="GO" id="GO:0000155">
    <property type="term" value="F:phosphorelay sensor kinase activity"/>
    <property type="evidence" value="ECO:0007669"/>
    <property type="project" value="InterPro"/>
</dbReference>
<keyword evidence="18" id="KW-1185">Reference proteome</keyword>
<evidence type="ECO:0000313" key="17">
    <source>
        <dbReference type="EMBL" id="SEA14102.1"/>
    </source>
</evidence>
<dbReference type="PANTHER" id="PTHR43065:SF10">
    <property type="entry name" value="PEROXIDE STRESS-ACTIVATED HISTIDINE KINASE MAK3"/>
    <property type="match status" value="1"/>
</dbReference>
<evidence type="ECO:0000256" key="11">
    <source>
        <dbReference type="ARBA" id="ARBA00022989"/>
    </source>
</evidence>
<evidence type="ECO:0000256" key="12">
    <source>
        <dbReference type="ARBA" id="ARBA00023012"/>
    </source>
</evidence>
<dbReference type="InterPro" id="IPR029151">
    <property type="entry name" value="Sensor-like_sf"/>
</dbReference>
<dbReference type="InterPro" id="IPR005467">
    <property type="entry name" value="His_kinase_dom"/>
</dbReference>
<dbReference type="Gene3D" id="3.30.565.10">
    <property type="entry name" value="Histidine kinase-like ATPase, C-terminal domain"/>
    <property type="match status" value="1"/>
</dbReference>
<evidence type="ECO:0000256" key="5">
    <source>
        <dbReference type="ARBA" id="ARBA00022553"/>
    </source>
</evidence>
<dbReference type="InterPro" id="IPR003660">
    <property type="entry name" value="HAMP_dom"/>
</dbReference>
<evidence type="ECO:0000313" key="18">
    <source>
        <dbReference type="Proteomes" id="UP000199409"/>
    </source>
</evidence>
<organism evidence="17 18">
    <name type="scientific">Desulfuromusa kysingii</name>
    <dbReference type="NCBI Taxonomy" id="37625"/>
    <lineage>
        <taxon>Bacteria</taxon>
        <taxon>Pseudomonadati</taxon>
        <taxon>Thermodesulfobacteriota</taxon>
        <taxon>Desulfuromonadia</taxon>
        <taxon>Desulfuromonadales</taxon>
        <taxon>Geopsychrobacteraceae</taxon>
        <taxon>Desulfuromusa</taxon>
    </lineage>
</organism>
<dbReference type="PROSITE" id="PS50885">
    <property type="entry name" value="HAMP"/>
    <property type="match status" value="1"/>
</dbReference>
<dbReference type="SMART" id="SM00387">
    <property type="entry name" value="HATPase_c"/>
    <property type="match status" value="1"/>
</dbReference>
<dbReference type="Pfam" id="PF00672">
    <property type="entry name" value="HAMP"/>
    <property type="match status" value="1"/>
</dbReference>
<keyword evidence="12" id="KW-0902">Two-component regulatory system</keyword>
<reference evidence="17 18" key="1">
    <citation type="submission" date="2016-10" db="EMBL/GenBank/DDBJ databases">
        <authorList>
            <person name="de Groot N.N."/>
        </authorList>
    </citation>
    <scope>NUCLEOTIDE SEQUENCE [LARGE SCALE GENOMIC DNA]</scope>
    <source>
        <strain evidence="17 18">DSM 7343</strain>
    </source>
</reference>
<dbReference type="EMBL" id="FNQN01000003">
    <property type="protein sequence ID" value="SEA14102.1"/>
    <property type="molecule type" value="Genomic_DNA"/>
</dbReference>
<dbReference type="InterPro" id="IPR035965">
    <property type="entry name" value="PAS-like_dom_sf"/>
</dbReference>
<comment type="catalytic activity">
    <reaction evidence="1">
        <text>ATP + protein L-histidine = ADP + protein N-phospho-L-histidine.</text>
        <dbReference type="EC" id="2.7.13.3"/>
    </reaction>
</comment>
<dbReference type="Gene3D" id="1.10.287.130">
    <property type="match status" value="1"/>
</dbReference>
<dbReference type="InterPro" id="IPR003661">
    <property type="entry name" value="HisK_dim/P_dom"/>
</dbReference>
<dbReference type="SMART" id="SM00304">
    <property type="entry name" value="HAMP"/>
    <property type="match status" value="1"/>
</dbReference>
<dbReference type="InterPro" id="IPR036097">
    <property type="entry name" value="HisK_dim/P_sf"/>
</dbReference>
<keyword evidence="11 14" id="KW-1133">Transmembrane helix</keyword>
<keyword evidence="13" id="KW-0175">Coiled coil</keyword>
<keyword evidence="6" id="KW-0808">Transferase</keyword>
<dbReference type="CDD" id="cd18774">
    <property type="entry name" value="PDC2_HK_sensor"/>
    <property type="match status" value="1"/>
</dbReference>
<dbReference type="Proteomes" id="UP000199409">
    <property type="component" value="Unassembled WGS sequence"/>
</dbReference>
<dbReference type="OrthoDB" id="5437527at2"/>
<keyword evidence="8" id="KW-0547">Nucleotide-binding</keyword>
<dbReference type="SUPFAM" id="SSF158472">
    <property type="entry name" value="HAMP domain-like"/>
    <property type="match status" value="1"/>
</dbReference>
<dbReference type="GO" id="GO:0005524">
    <property type="term" value="F:ATP binding"/>
    <property type="evidence" value="ECO:0007669"/>
    <property type="project" value="UniProtKB-KW"/>
</dbReference>
<dbReference type="SUPFAM" id="SSF47384">
    <property type="entry name" value="Homodimeric domain of signal transducing histidine kinase"/>
    <property type="match status" value="1"/>
</dbReference>
<keyword evidence="7 14" id="KW-0812">Transmembrane</keyword>
<keyword evidence="4" id="KW-1003">Cell membrane</keyword>
<dbReference type="Gene3D" id="6.10.340.10">
    <property type="match status" value="1"/>
</dbReference>
<dbReference type="PANTHER" id="PTHR43065">
    <property type="entry name" value="SENSOR HISTIDINE KINASE"/>
    <property type="match status" value="1"/>
</dbReference>
<dbReference type="InterPro" id="IPR000014">
    <property type="entry name" value="PAS"/>
</dbReference>
<dbReference type="Gene3D" id="3.30.450.20">
    <property type="entry name" value="PAS domain"/>
    <property type="match status" value="2"/>
</dbReference>
<dbReference type="SUPFAM" id="SSF55874">
    <property type="entry name" value="ATPase domain of HSP90 chaperone/DNA topoisomerase II/histidine kinase"/>
    <property type="match status" value="1"/>
</dbReference>
<dbReference type="PRINTS" id="PR00344">
    <property type="entry name" value="BCTRLSENSOR"/>
</dbReference>
<dbReference type="SUPFAM" id="SSF103190">
    <property type="entry name" value="Sensory domain-like"/>
    <property type="match status" value="1"/>
</dbReference>
<evidence type="ECO:0000256" key="3">
    <source>
        <dbReference type="ARBA" id="ARBA00012438"/>
    </source>
</evidence>
<dbReference type="Pfam" id="PF02518">
    <property type="entry name" value="HATPase_c"/>
    <property type="match status" value="1"/>
</dbReference>
<gene>
    <name evidence="17" type="ORF">SAMN05660420_01357</name>
</gene>
<dbReference type="Pfam" id="PF00512">
    <property type="entry name" value="HisKA"/>
    <property type="match status" value="1"/>
</dbReference>